<dbReference type="InterPro" id="IPR050951">
    <property type="entry name" value="Retrovirus_Pol_polyprotein"/>
</dbReference>
<keyword evidence="4" id="KW-0255">Endonuclease</keyword>
<dbReference type="GO" id="GO:0003676">
    <property type="term" value="F:nucleic acid binding"/>
    <property type="evidence" value="ECO:0007669"/>
    <property type="project" value="InterPro"/>
</dbReference>
<dbReference type="GO" id="GO:0008270">
    <property type="term" value="F:zinc ion binding"/>
    <property type="evidence" value="ECO:0007669"/>
    <property type="project" value="UniProtKB-KW"/>
</dbReference>
<dbReference type="SUPFAM" id="SSF56672">
    <property type="entry name" value="DNA/RNA polymerases"/>
    <property type="match status" value="1"/>
</dbReference>
<organism evidence="10 11">
    <name type="scientific">Trichonephila clavipes</name>
    <name type="common">Golden silk orbweaver</name>
    <name type="synonym">Nephila clavipes</name>
    <dbReference type="NCBI Taxonomy" id="2585209"/>
    <lineage>
        <taxon>Eukaryota</taxon>
        <taxon>Metazoa</taxon>
        <taxon>Ecdysozoa</taxon>
        <taxon>Arthropoda</taxon>
        <taxon>Chelicerata</taxon>
        <taxon>Arachnida</taxon>
        <taxon>Araneae</taxon>
        <taxon>Araneomorphae</taxon>
        <taxon>Entelegynae</taxon>
        <taxon>Araneoidea</taxon>
        <taxon>Nephilidae</taxon>
        <taxon>Trichonephila</taxon>
    </lineage>
</organism>
<dbReference type="CDD" id="cd00303">
    <property type="entry name" value="retropepsin_like"/>
    <property type="match status" value="1"/>
</dbReference>
<dbReference type="AlphaFoldDB" id="A0A8X6UWW6"/>
<dbReference type="Pfam" id="PF00078">
    <property type="entry name" value="RVT_1"/>
    <property type="match status" value="1"/>
</dbReference>
<sequence length="766" mass="87936">MSTLNDYPKISQSLKSSSTNNIKILHRLIFGENGDRKNRSRLREFSGFPTDFVEETKTKIIKEFTLKELIAVCNLLHLEFTTALESCCDIILTHLCDLTLFKSTVLNSGSESDLELNEKSPPENHHSQPITSDSASNDLRSENMKSLDLNDSAQNLLPLFDKQNTCNSFLSFNLRDLLELVKPFTSRDSYSIETFISDIEDMFRLYQITNPIHQIIFVKKCLKGPAENLIRSIRGITNWSQMKEHLLNEFSDRINSAQLHNMMQARRLKPTETLQEYFLTMRDLAHKGAVDDSSLIDYIIDGIPDSSNNKIILYGSKTLSEFKDKLKIYETLLNSKHNKQFPDKRFRDYENSTSNQHRIEHKRFTNQQPICYLCGLKGHKSTLCPNKERGKKCYGCKNFGHVQAECPKNSRNITPITNHKINTQVDRTVNSISILTPPKNLMHVEITISKIPITALCDTGSQATIINEKTYQKLGYPTLSPSQCTFSGIGRDRVESKGYLKNFITIQNTALPAKIHVVNDETIPLDAIIGIDFLQQTKFTFGRDGIRIFRDVDECKNDDVLVNFANLFDEQQCKLDLPHISNSKIRNDVEQLVNSYKPKKIYDTDLKMTILLSDDIPVSQRSRRLPFVEQKIVENQIQEWLNTNIIKPSCSDYAAPIVLCKKKNGEHRLCVDYRNLNRKMIKDKFPLPLIEEVLDKLENSKVYTSLDLKNGFFHVPMDPNSTKYTSFVTHEGQYEFLRVPFGLSNSQVYSNDLFTLSSENSYVTTF</sequence>
<keyword evidence="6" id="KW-0479">Metal-binding</keyword>
<dbReference type="Gene3D" id="2.40.70.10">
    <property type="entry name" value="Acid Proteases"/>
    <property type="match status" value="1"/>
</dbReference>
<evidence type="ECO:0000313" key="10">
    <source>
        <dbReference type="EMBL" id="GFX90853.1"/>
    </source>
</evidence>
<keyword evidence="6" id="KW-0863">Zinc-finger</keyword>
<dbReference type="Pfam" id="PF09668">
    <property type="entry name" value="Asp_protease"/>
    <property type="match status" value="1"/>
</dbReference>
<dbReference type="EMBL" id="BMAU01021105">
    <property type="protein sequence ID" value="GFX90853.1"/>
    <property type="molecule type" value="Genomic_DNA"/>
</dbReference>
<dbReference type="GO" id="GO:0071897">
    <property type="term" value="P:DNA biosynthetic process"/>
    <property type="evidence" value="ECO:0007669"/>
    <property type="project" value="UniProtKB-ARBA"/>
</dbReference>
<keyword evidence="6" id="KW-0862">Zinc</keyword>
<evidence type="ECO:0000256" key="5">
    <source>
        <dbReference type="ARBA" id="ARBA00022801"/>
    </source>
</evidence>
<keyword evidence="5" id="KW-0378">Hydrolase</keyword>
<dbReference type="InterPro" id="IPR005162">
    <property type="entry name" value="Retrotrans_gag_dom"/>
</dbReference>
<evidence type="ECO:0000256" key="6">
    <source>
        <dbReference type="PROSITE-ProRule" id="PRU00047"/>
    </source>
</evidence>
<evidence type="ECO:0000256" key="7">
    <source>
        <dbReference type="SAM" id="MobiDB-lite"/>
    </source>
</evidence>
<dbReference type="PROSITE" id="PS50158">
    <property type="entry name" value="ZF_CCHC"/>
    <property type="match status" value="2"/>
</dbReference>
<feature type="domain" description="CCHC-type" evidence="8">
    <location>
        <begin position="371"/>
        <end position="386"/>
    </location>
</feature>
<dbReference type="InterPro" id="IPR043128">
    <property type="entry name" value="Rev_trsase/Diguanyl_cyclase"/>
</dbReference>
<dbReference type="InterPro" id="IPR001995">
    <property type="entry name" value="Peptidase_A2_cat"/>
</dbReference>
<comment type="caution">
    <text evidence="10">The sequence shown here is derived from an EMBL/GenBank/DDBJ whole genome shotgun (WGS) entry which is preliminary data.</text>
</comment>
<evidence type="ECO:0000256" key="1">
    <source>
        <dbReference type="ARBA" id="ARBA00022679"/>
    </source>
</evidence>
<reference evidence="10" key="1">
    <citation type="submission" date="2020-08" db="EMBL/GenBank/DDBJ databases">
        <title>Multicomponent nature underlies the extraordinary mechanical properties of spider dragline silk.</title>
        <authorList>
            <person name="Kono N."/>
            <person name="Nakamura H."/>
            <person name="Mori M."/>
            <person name="Yoshida Y."/>
            <person name="Ohtoshi R."/>
            <person name="Malay A.D."/>
            <person name="Moran D.A.P."/>
            <person name="Tomita M."/>
            <person name="Numata K."/>
            <person name="Arakawa K."/>
        </authorList>
    </citation>
    <scope>NUCLEOTIDE SEQUENCE</scope>
</reference>
<dbReference type="PANTHER" id="PTHR37984:SF5">
    <property type="entry name" value="PROTEIN NYNRIN-LIKE"/>
    <property type="match status" value="1"/>
</dbReference>
<dbReference type="Pfam" id="PF03732">
    <property type="entry name" value="Retrotrans_gag"/>
    <property type="match status" value="1"/>
</dbReference>
<dbReference type="Gene3D" id="3.10.10.10">
    <property type="entry name" value="HIV Type 1 Reverse Transcriptase, subunit A, domain 1"/>
    <property type="match status" value="1"/>
</dbReference>
<dbReference type="Gene3D" id="3.30.70.270">
    <property type="match status" value="1"/>
</dbReference>
<evidence type="ECO:0000256" key="4">
    <source>
        <dbReference type="ARBA" id="ARBA00022759"/>
    </source>
</evidence>
<keyword evidence="3" id="KW-0540">Nuclease</keyword>
<dbReference type="InterPro" id="IPR043502">
    <property type="entry name" value="DNA/RNA_pol_sf"/>
</dbReference>
<dbReference type="InterPro" id="IPR001878">
    <property type="entry name" value="Znf_CCHC"/>
</dbReference>
<proteinExistence type="predicted"/>
<feature type="compositionally biased region" description="Polar residues" evidence="7">
    <location>
        <begin position="127"/>
        <end position="137"/>
    </location>
</feature>
<dbReference type="InterPro" id="IPR036875">
    <property type="entry name" value="Znf_CCHC_sf"/>
</dbReference>
<evidence type="ECO:0000313" key="11">
    <source>
        <dbReference type="Proteomes" id="UP000887159"/>
    </source>
</evidence>
<feature type="compositionally biased region" description="Basic and acidic residues" evidence="7">
    <location>
        <begin position="116"/>
        <end position="126"/>
    </location>
</feature>
<protein>
    <submittedName>
        <fullName evidence="10">Retrovirus-related Pol polyprotein from transposon 412</fullName>
    </submittedName>
</protein>
<dbReference type="CDD" id="cd01647">
    <property type="entry name" value="RT_LTR"/>
    <property type="match status" value="1"/>
</dbReference>
<gene>
    <name evidence="10" type="primary">POL</name>
    <name evidence="10" type="ORF">TNCV_3166841</name>
</gene>
<name>A0A8X6UWW6_TRICX</name>
<dbReference type="SMART" id="SM00343">
    <property type="entry name" value="ZnF_C2HC"/>
    <property type="match status" value="2"/>
</dbReference>
<dbReference type="InterPro" id="IPR019103">
    <property type="entry name" value="Peptidase_aspartic_DDI1-type"/>
</dbReference>
<dbReference type="GO" id="GO:0004519">
    <property type="term" value="F:endonuclease activity"/>
    <property type="evidence" value="ECO:0007669"/>
    <property type="project" value="UniProtKB-KW"/>
</dbReference>
<accession>A0A8X6UWW6</accession>
<dbReference type="PANTHER" id="PTHR37984">
    <property type="entry name" value="PROTEIN CBG26694"/>
    <property type="match status" value="1"/>
</dbReference>
<keyword evidence="2" id="KW-0548">Nucleotidyltransferase</keyword>
<keyword evidence="1" id="KW-0808">Transferase</keyword>
<dbReference type="SUPFAM" id="SSF57756">
    <property type="entry name" value="Retrovirus zinc finger-like domains"/>
    <property type="match status" value="1"/>
</dbReference>
<dbReference type="GO" id="GO:0006508">
    <property type="term" value="P:proteolysis"/>
    <property type="evidence" value="ECO:0007669"/>
    <property type="project" value="InterPro"/>
</dbReference>
<evidence type="ECO:0000256" key="2">
    <source>
        <dbReference type="ARBA" id="ARBA00022695"/>
    </source>
</evidence>
<dbReference type="PROSITE" id="PS50175">
    <property type="entry name" value="ASP_PROT_RETROV"/>
    <property type="match status" value="1"/>
</dbReference>
<feature type="domain" description="CCHC-type" evidence="8">
    <location>
        <begin position="392"/>
        <end position="408"/>
    </location>
</feature>
<dbReference type="SUPFAM" id="SSF50630">
    <property type="entry name" value="Acid proteases"/>
    <property type="match status" value="1"/>
</dbReference>
<dbReference type="GO" id="GO:0016779">
    <property type="term" value="F:nucleotidyltransferase activity"/>
    <property type="evidence" value="ECO:0007669"/>
    <property type="project" value="UniProtKB-KW"/>
</dbReference>
<dbReference type="Gene3D" id="4.10.60.10">
    <property type="entry name" value="Zinc finger, CCHC-type"/>
    <property type="match status" value="1"/>
</dbReference>
<evidence type="ECO:0000259" key="8">
    <source>
        <dbReference type="PROSITE" id="PS50158"/>
    </source>
</evidence>
<dbReference type="GO" id="GO:0004190">
    <property type="term" value="F:aspartic-type endopeptidase activity"/>
    <property type="evidence" value="ECO:0007669"/>
    <property type="project" value="InterPro"/>
</dbReference>
<keyword evidence="11" id="KW-1185">Reference proteome</keyword>
<dbReference type="InterPro" id="IPR000477">
    <property type="entry name" value="RT_dom"/>
</dbReference>
<dbReference type="InterPro" id="IPR021109">
    <property type="entry name" value="Peptidase_aspartic_dom_sf"/>
</dbReference>
<evidence type="ECO:0000259" key="9">
    <source>
        <dbReference type="PROSITE" id="PS50175"/>
    </source>
</evidence>
<evidence type="ECO:0000256" key="3">
    <source>
        <dbReference type="ARBA" id="ARBA00022722"/>
    </source>
</evidence>
<dbReference type="Proteomes" id="UP000887159">
    <property type="component" value="Unassembled WGS sequence"/>
</dbReference>
<feature type="region of interest" description="Disordered" evidence="7">
    <location>
        <begin position="112"/>
        <end position="137"/>
    </location>
</feature>
<feature type="domain" description="Peptidase A2" evidence="9">
    <location>
        <begin position="453"/>
        <end position="490"/>
    </location>
</feature>